<dbReference type="Gene3D" id="1.10.150.240">
    <property type="entry name" value="Putative phosphatase, domain 2"/>
    <property type="match status" value="1"/>
</dbReference>
<dbReference type="SUPFAM" id="SSF56784">
    <property type="entry name" value="HAD-like"/>
    <property type="match status" value="1"/>
</dbReference>
<dbReference type="InterPro" id="IPR050155">
    <property type="entry name" value="HAD-like_hydrolase_sf"/>
</dbReference>
<sequence>MVHRDYDYWVLDLDGTLIDVEPDYVHEVVGRVGDRLGHGFTDEQAERVWHSLGGDPNAALESWGLDPQRFWEIFHEEEDPEARADATFLYDDAARFAEVDRPLALVTHCQEYLTDPVLDGLDIRDWFDTVVCCTDETGWKPDPTPVELALARIDARTEGEGILAGDGPHDVGAAWNAGLDAVHVERHGHHRRGMCVLGDHRVSSFDELWSGDTAAD</sequence>
<keyword evidence="1" id="KW-0378">Hydrolase</keyword>
<dbReference type="PANTHER" id="PTHR43434">
    <property type="entry name" value="PHOSPHOGLYCOLATE PHOSPHATASE"/>
    <property type="match status" value="1"/>
</dbReference>
<dbReference type="Gene3D" id="3.40.50.1000">
    <property type="entry name" value="HAD superfamily/HAD-like"/>
    <property type="match status" value="1"/>
</dbReference>
<dbReference type="EMBL" id="CP104003">
    <property type="protein sequence ID" value="UWM55618.1"/>
    <property type="molecule type" value="Genomic_DNA"/>
</dbReference>
<dbReference type="RefSeq" id="WP_260594718.1">
    <property type="nucleotide sequence ID" value="NZ_CP104003.1"/>
</dbReference>
<dbReference type="Pfam" id="PF13419">
    <property type="entry name" value="HAD_2"/>
    <property type="match status" value="1"/>
</dbReference>
<dbReference type="InterPro" id="IPR023214">
    <property type="entry name" value="HAD_sf"/>
</dbReference>
<evidence type="ECO:0000313" key="2">
    <source>
        <dbReference type="Proteomes" id="UP001057580"/>
    </source>
</evidence>
<reference evidence="1" key="1">
    <citation type="submission" date="2022-09" db="EMBL/GenBank/DDBJ databases">
        <title>Diverse halophilic archaea isolated from saline environments.</title>
        <authorList>
            <person name="Cui H.-L."/>
        </authorList>
    </citation>
    <scope>NUCLEOTIDE SEQUENCE</scope>
    <source>
        <strain evidence="1">ZS-35-S2</strain>
    </source>
</reference>
<dbReference type="AlphaFoldDB" id="A0A9E7R5A7"/>
<dbReference type="InterPro" id="IPR041492">
    <property type="entry name" value="HAD_2"/>
</dbReference>
<dbReference type="SFLD" id="SFLDS00003">
    <property type="entry name" value="Haloacid_Dehalogenase"/>
    <property type="match status" value="1"/>
</dbReference>
<protein>
    <submittedName>
        <fullName evidence="1">HAD family hydrolase</fullName>
    </submittedName>
</protein>
<proteinExistence type="predicted"/>
<dbReference type="GO" id="GO:0008967">
    <property type="term" value="F:phosphoglycolate phosphatase activity"/>
    <property type="evidence" value="ECO:0007669"/>
    <property type="project" value="TreeGrafter"/>
</dbReference>
<organism evidence="1 2">
    <name type="scientific">Salinirubellus salinus</name>
    <dbReference type="NCBI Taxonomy" id="1364945"/>
    <lineage>
        <taxon>Archaea</taxon>
        <taxon>Methanobacteriati</taxon>
        <taxon>Methanobacteriota</taxon>
        <taxon>Stenosarchaea group</taxon>
        <taxon>Halobacteria</taxon>
        <taxon>Halobacteriales</taxon>
        <taxon>Natronomonadaceae</taxon>
        <taxon>Salinirubellus</taxon>
    </lineage>
</organism>
<dbReference type="InterPro" id="IPR023198">
    <property type="entry name" value="PGP-like_dom2"/>
</dbReference>
<gene>
    <name evidence="1" type="ORF">N0B31_04875</name>
</gene>
<evidence type="ECO:0000313" key="1">
    <source>
        <dbReference type="EMBL" id="UWM55618.1"/>
    </source>
</evidence>
<dbReference type="InterPro" id="IPR036412">
    <property type="entry name" value="HAD-like_sf"/>
</dbReference>
<dbReference type="GO" id="GO:0006281">
    <property type="term" value="P:DNA repair"/>
    <property type="evidence" value="ECO:0007669"/>
    <property type="project" value="TreeGrafter"/>
</dbReference>
<dbReference type="Proteomes" id="UP001057580">
    <property type="component" value="Chromosome"/>
</dbReference>
<dbReference type="GeneID" id="74941731"/>
<dbReference type="SFLD" id="SFLDG01129">
    <property type="entry name" value="C1.5:_HAD__Beta-PGM__Phosphata"/>
    <property type="match status" value="1"/>
</dbReference>
<dbReference type="KEGG" id="ssai:N0B31_04875"/>
<name>A0A9E7R5A7_9EURY</name>
<keyword evidence="2" id="KW-1185">Reference proteome</keyword>
<accession>A0A9E7R5A7</accession>
<dbReference type="PANTHER" id="PTHR43434:SF1">
    <property type="entry name" value="PHOSPHOGLYCOLATE PHOSPHATASE"/>
    <property type="match status" value="1"/>
</dbReference>